<dbReference type="EMBL" id="LNCU01000088">
    <property type="protein sequence ID" value="KWV51698.1"/>
    <property type="molecule type" value="Genomic_DNA"/>
</dbReference>
<evidence type="ECO:0000256" key="4">
    <source>
        <dbReference type="ARBA" id="ARBA00023125"/>
    </source>
</evidence>
<keyword evidence="8" id="KW-1185">Reference proteome</keyword>
<dbReference type="Gene3D" id="3.90.1150.10">
    <property type="entry name" value="Aspartate Aminotransferase, domain 1"/>
    <property type="match status" value="1"/>
</dbReference>
<dbReference type="InterPro" id="IPR015422">
    <property type="entry name" value="PyrdxlP-dep_Trfase_small"/>
</dbReference>
<dbReference type="InterPro" id="IPR015424">
    <property type="entry name" value="PyrdxlP-dep_Trfase"/>
</dbReference>
<accession>A0A109JM99</accession>
<evidence type="ECO:0000313" key="8">
    <source>
        <dbReference type="Proteomes" id="UP000057737"/>
    </source>
</evidence>
<dbReference type="GO" id="GO:0003700">
    <property type="term" value="F:DNA-binding transcription factor activity"/>
    <property type="evidence" value="ECO:0007669"/>
    <property type="project" value="InterPro"/>
</dbReference>
<dbReference type="Pfam" id="PF00392">
    <property type="entry name" value="GntR"/>
    <property type="match status" value="1"/>
</dbReference>
<dbReference type="InterPro" id="IPR051446">
    <property type="entry name" value="HTH_trans_reg/aminotransferase"/>
</dbReference>
<dbReference type="Proteomes" id="UP000057737">
    <property type="component" value="Unassembled WGS sequence"/>
</dbReference>
<keyword evidence="5" id="KW-0804">Transcription</keyword>
<dbReference type="InterPro" id="IPR004839">
    <property type="entry name" value="Aminotransferase_I/II_large"/>
</dbReference>
<dbReference type="InterPro" id="IPR000524">
    <property type="entry name" value="Tscrpt_reg_HTH_GntR"/>
</dbReference>
<sequence>MDWIPTVSEWQGPMFLRIVDALASDIASGRLVRGERLPTHRALASALGVDLTTVTRAYGEARRRGLLDARVGQGTFVSETTARAASDLPAPVNIDLSMNLPPQPVEANLDLRIAQGLATIRSEAGFSAYLGYARPGGTADEREVAAAWLQPRVPHASADRIVIYPGSQAIIFNALLALTSPGDVVLTEALTFPGVKAAAARLDIRLVGVAMDADGISPAALDEACRKHKPKAIYLVPTQQNPTTVTMSAARRKAIADIIRKRGCVLIEDDVYGPLEPQAAPIATLIPERTYFAASIAKCIAPALRVAYLLAPDPDAEQRMRASLQATLQMPPSLMVALVTQWLRSGVAAEIIRAIRNEAAARQQLATRFLKGVTYAARPASHHIWMPLPKHFGGTDLLSHLMRNGLAVVGEDAFAVGDAAPRGLRVSLGAARNRAELSQALQVLSHAVRTPVGATQIV</sequence>
<dbReference type="PANTHER" id="PTHR46577">
    <property type="entry name" value="HTH-TYPE TRANSCRIPTIONAL REGULATORY PROTEIN GABR"/>
    <property type="match status" value="1"/>
</dbReference>
<dbReference type="PANTHER" id="PTHR46577:SF1">
    <property type="entry name" value="HTH-TYPE TRANSCRIPTIONAL REGULATORY PROTEIN GABR"/>
    <property type="match status" value="1"/>
</dbReference>
<dbReference type="OrthoDB" id="9794015at2"/>
<dbReference type="SUPFAM" id="SSF46785">
    <property type="entry name" value="Winged helix' DNA-binding domain"/>
    <property type="match status" value="1"/>
</dbReference>
<name>A0A109JM99_9BRAD</name>
<reference evidence="7 8" key="1">
    <citation type="submission" date="2015-11" db="EMBL/GenBank/DDBJ databases">
        <title>Draft Genome Sequence of the Strain BR 10303 (Bradyrhizobium sp.) isolated from nodules of Centrolobium paraense.</title>
        <authorList>
            <person name="Zelli J.E."/>
            <person name="Simoes-Araujo J.L."/>
            <person name="Barauna A.C."/>
            <person name="Silva K."/>
        </authorList>
    </citation>
    <scope>NUCLEOTIDE SEQUENCE [LARGE SCALE GENOMIC DNA]</scope>
    <source>
        <strain evidence="7 8">BR 10303</strain>
    </source>
</reference>
<dbReference type="AlphaFoldDB" id="A0A109JM99"/>
<protein>
    <submittedName>
        <fullName evidence="7">Transcriptional regulator</fullName>
    </submittedName>
</protein>
<organism evidence="7 8">
    <name type="scientific">Bradyrhizobium macuxiense</name>
    <dbReference type="NCBI Taxonomy" id="1755647"/>
    <lineage>
        <taxon>Bacteria</taxon>
        <taxon>Pseudomonadati</taxon>
        <taxon>Pseudomonadota</taxon>
        <taxon>Alphaproteobacteria</taxon>
        <taxon>Hyphomicrobiales</taxon>
        <taxon>Nitrobacteraceae</taxon>
        <taxon>Bradyrhizobium</taxon>
    </lineage>
</organism>
<dbReference type="SUPFAM" id="SSF53383">
    <property type="entry name" value="PLP-dependent transferases"/>
    <property type="match status" value="1"/>
</dbReference>
<keyword evidence="4" id="KW-0238">DNA-binding</keyword>
<comment type="caution">
    <text evidence="7">The sequence shown here is derived from an EMBL/GenBank/DDBJ whole genome shotgun (WGS) entry which is preliminary data.</text>
</comment>
<evidence type="ECO:0000259" key="6">
    <source>
        <dbReference type="PROSITE" id="PS50949"/>
    </source>
</evidence>
<dbReference type="CDD" id="cd00609">
    <property type="entry name" value="AAT_like"/>
    <property type="match status" value="1"/>
</dbReference>
<dbReference type="GO" id="GO:0003677">
    <property type="term" value="F:DNA binding"/>
    <property type="evidence" value="ECO:0007669"/>
    <property type="project" value="UniProtKB-KW"/>
</dbReference>
<dbReference type="CDD" id="cd07377">
    <property type="entry name" value="WHTH_GntR"/>
    <property type="match status" value="1"/>
</dbReference>
<dbReference type="Gene3D" id="1.10.10.10">
    <property type="entry name" value="Winged helix-like DNA-binding domain superfamily/Winged helix DNA-binding domain"/>
    <property type="match status" value="1"/>
</dbReference>
<dbReference type="InterPro" id="IPR036390">
    <property type="entry name" value="WH_DNA-bd_sf"/>
</dbReference>
<dbReference type="InterPro" id="IPR036388">
    <property type="entry name" value="WH-like_DNA-bd_sf"/>
</dbReference>
<evidence type="ECO:0000313" key="7">
    <source>
        <dbReference type="EMBL" id="KWV51698.1"/>
    </source>
</evidence>
<dbReference type="RefSeq" id="WP_066510193.1">
    <property type="nucleotide sequence ID" value="NZ_LNCU01000088.1"/>
</dbReference>
<evidence type="ECO:0000256" key="5">
    <source>
        <dbReference type="ARBA" id="ARBA00023163"/>
    </source>
</evidence>
<comment type="similarity">
    <text evidence="1">In the C-terminal section; belongs to the class-I pyridoxal-phosphate-dependent aminotransferase family.</text>
</comment>
<keyword evidence="3" id="KW-0805">Transcription regulation</keyword>
<dbReference type="Gene3D" id="3.40.640.10">
    <property type="entry name" value="Type I PLP-dependent aspartate aminotransferase-like (Major domain)"/>
    <property type="match status" value="1"/>
</dbReference>
<evidence type="ECO:0000256" key="1">
    <source>
        <dbReference type="ARBA" id="ARBA00005384"/>
    </source>
</evidence>
<dbReference type="SMART" id="SM00345">
    <property type="entry name" value="HTH_GNTR"/>
    <property type="match status" value="1"/>
</dbReference>
<keyword evidence="2" id="KW-0663">Pyridoxal phosphate</keyword>
<proteinExistence type="inferred from homology"/>
<dbReference type="GO" id="GO:0030170">
    <property type="term" value="F:pyridoxal phosphate binding"/>
    <property type="evidence" value="ECO:0007669"/>
    <property type="project" value="InterPro"/>
</dbReference>
<gene>
    <name evidence="7" type="ORF">AS156_11365</name>
</gene>
<dbReference type="InterPro" id="IPR015421">
    <property type="entry name" value="PyrdxlP-dep_Trfase_major"/>
</dbReference>
<evidence type="ECO:0000256" key="3">
    <source>
        <dbReference type="ARBA" id="ARBA00023015"/>
    </source>
</evidence>
<evidence type="ECO:0000256" key="2">
    <source>
        <dbReference type="ARBA" id="ARBA00022898"/>
    </source>
</evidence>
<dbReference type="PROSITE" id="PS50949">
    <property type="entry name" value="HTH_GNTR"/>
    <property type="match status" value="1"/>
</dbReference>
<dbReference type="Pfam" id="PF00155">
    <property type="entry name" value="Aminotran_1_2"/>
    <property type="match status" value="1"/>
</dbReference>
<feature type="domain" description="HTH gntR-type" evidence="6">
    <location>
        <begin position="12"/>
        <end position="80"/>
    </location>
</feature>